<proteinExistence type="inferred from homology"/>
<evidence type="ECO:0000313" key="13">
    <source>
        <dbReference type="WBParaSite" id="ASIM_0001290601-mRNA-1"/>
    </source>
</evidence>
<dbReference type="Pfam" id="PF01762">
    <property type="entry name" value="Galactosyl_T"/>
    <property type="match status" value="1"/>
</dbReference>
<evidence type="ECO:0000313" key="12">
    <source>
        <dbReference type="Proteomes" id="UP000267096"/>
    </source>
</evidence>
<comment type="subcellular location">
    <subcellularLocation>
        <location evidence="1 10">Golgi apparatus membrane</location>
        <topology evidence="1 10">Single-pass type II membrane protein</topology>
    </subcellularLocation>
</comment>
<dbReference type="GO" id="GO:0016758">
    <property type="term" value="F:hexosyltransferase activity"/>
    <property type="evidence" value="ECO:0007669"/>
    <property type="project" value="InterPro"/>
</dbReference>
<keyword evidence="5" id="KW-0812">Transmembrane</keyword>
<reference evidence="13" key="1">
    <citation type="submission" date="2017-02" db="UniProtKB">
        <authorList>
            <consortium name="WormBaseParasite"/>
        </authorList>
    </citation>
    <scope>IDENTIFICATION</scope>
</reference>
<comment type="similarity">
    <text evidence="2 10">Belongs to the glycosyltransferase 31 family.</text>
</comment>
<dbReference type="OrthoDB" id="6381420at2759"/>
<dbReference type="PANTHER" id="PTHR11214:SF364">
    <property type="entry name" value="HEXOSYLTRANSFERASE"/>
    <property type="match status" value="1"/>
</dbReference>
<dbReference type="AlphaFoldDB" id="A0A0M3JX52"/>
<evidence type="ECO:0000256" key="4">
    <source>
        <dbReference type="ARBA" id="ARBA00022679"/>
    </source>
</evidence>
<keyword evidence="8 10" id="KW-0333">Golgi apparatus</keyword>
<evidence type="ECO:0000256" key="3">
    <source>
        <dbReference type="ARBA" id="ARBA00022676"/>
    </source>
</evidence>
<evidence type="ECO:0000256" key="1">
    <source>
        <dbReference type="ARBA" id="ARBA00004323"/>
    </source>
</evidence>
<dbReference type="Gene3D" id="3.90.550.50">
    <property type="match status" value="1"/>
</dbReference>
<gene>
    <name evidence="11" type="ORF">ASIM_LOCUS12372</name>
</gene>
<keyword evidence="3 10" id="KW-0328">Glycosyltransferase</keyword>
<keyword evidence="12" id="KW-1185">Reference proteome</keyword>
<evidence type="ECO:0000256" key="10">
    <source>
        <dbReference type="RuleBase" id="RU363063"/>
    </source>
</evidence>
<evidence type="ECO:0000256" key="5">
    <source>
        <dbReference type="ARBA" id="ARBA00022692"/>
    </source>
</evidence>
<evidence type="ECO:0000256" key="8">
    <source>
        <dbReference type="ARBA" id="ARBA00023034"/>
    </source>
</evidence>
<dbReference type="WBParaSite" id="ASIM_0001290601-mRNA-1">
    <property type="protein sequence ID" value="ASIM_0001290601-mRNA-1"/>
    <property type="gene ID" value="ASIM_0001290601"/>
</dbReference>
<evidence type="ECO:0000256" key="7">
    <source>
        <dbReference type="ARBA" id="ARBA00022989"/>
    </source>
</evidence>
<sequence>MSRYSSKLVSEFSRCGCQKVIPSKRGVFIKSHNFQWNIIEKDFCSMRYPKVKTLIVVHTAIPHFHARQAHRKMYGKRFYEKVNSAHLFTFCLLFNQWIHAMGVASLFFVGMPSDEEQQMQIRNESETYHDIIQQDFIDTYRNLTWKAISWLQYVNEFCEEVEFILKIDDDVVFDLIAIESYLRKKSPVAEEANSNVNMMLCSLFADSHLLPIRDSKSKWGVTKEEYAPDFFYPYCRGIFYLMPRRTAVNLLNASIGEKFFWFKFFTQLLQIDDYFITGHLSHKIGVVFDNIMSFQSGKEQLLAGRSWLWVSDSQNMTEAVNIWQKLEESHKNASSSVVLSL</sequence>
<dbReference type="Proteomes" id="UP000267096">
    <property type="component" value="Unassembled WGS sequence"/>
</dbReference>
<dbReference type="InterPro" id="IPR002659">
    <property type="entry name" value="Glyco_trans_31"/>
</dbReference>
<keyword evidence="6" id="KW-0735">Signal-anchor</keyword>
<keyword evidence="7" id="KW-1133">Transmembrane helix</keyword>
<accession>A0A0M3JX52</accession>
<name>A0A0M3JX52_ANISI</name>
<evidence type="ECO:0000256" key="9">
    <source>
        <dbReference type="ARBA" id="ARBA00023136"/>
    </source>
</evidence>
<dbReference type="PANTHER" id="PTHR11214">
    <property type="entry name" value="BETA-1,3-N-ACETYLGLUCOSAMINYLTRANSFERASE"/>
    <property type="match status" value="1"/>
</dbReference>
<dbReference type="EC" id="2.4.1.-" evidence="10"/>
<keyword evidence="4" id="KW-0808">Transferase</keyword>
<protein>
    <recommendedName>
        <fullName evidence="10">Hexosyltransferase</fullName>
        <ecNumber evidence="10">2.4.1.-</ecNumber>
    </recommendedName>
</protein>
<keyword evidence="9" id="KW-0472">Membrane</keyword>
<organism evidence="13">
    <name type="scientific">Anisakis simplex</name>
    <name type="common">Herring worm</name>
    <dbReference type="NCBI Taxonomy" id="6269"/>
    <lineage>
        <taxon>Eukaryota</taxon>
        <taxon>Metazoa</taxon>
        <taxon>Ecdysozoa</taxon>
        <taxon>Nematoda</taxon>
        <taxon>Chromadorea</taxon>
        <taxon>Rhabditida</taxon>
        <taxon>Spirurina</taxon>
        <taxon>Ascaridomorpha</taxon>
        <taxon>Ascaridoidea</taxon>
        <taxon>Anisakidae</taxon>
        <taxon>Anisakis</taxon>
        <taxon>Anisakis simplex complex</taxon>
    </lineage>
</organism>
<dbReference type="EMBL" id="UYRR01031176">
    <property type="protein sequence ID" value="VDK47200.1"/>
    <property type="molecule type" value="Genomic_DNA"/>
</dbReference>
<dbReference type="GO" id="GO:0006493">
    <property type="term" value="P:protein O-linked glycosylation"/>
    <property type="evidence" value="ECO:0007669"/>
    <property type="project" value="TreeGrafter"/>
</dbReference>
<evidence type="ECO:0000256" key="6">
    <source>
        <dbReference type="ARBA" id="ARBA00022968"/>
    </source>
</evidence>
<evidence type="ECO:0000256" key="2">
    <source>
        <dbReference type="ARBA" id="ARBA00008661"/>
    </source>
</evidence>
<dbReference type="GO" id="GO:0000139">
    <property type="term" value="C:Golgi membrane"/>
    <property type="evidence" value="ECO:0007669"/>
    <property type="project" value="UniProtKB-SubCell"/>
</dbReference>
<evidence type="ECO:0000313" key="11">
    <source>
        <dbReference type="EMBL" id="VDK47200.1"/>
    </source>
</evidence>
<reference evidence="11 12" key="2">
    <citation type="submission" date="2018-11" db="EMBL/GenBank/DDBJ databases">
        <authorList>
            <consortium name="Pathogen Informatics"/>
        </authorList>
    </citation>
    <scope>NUCLEOTIDE SEQUENCE [LARGE SCALE GENOMIC DNA]</scope>
</reference>